<dbReference type="KEGG" id="cdep:91089030"/>
<dbReference type="RefSeq" id="XP_066070294.1">
    <property type="nucleotide sequence ID" value="XM_066214197.1"/>
</dbReference>
<dbReference type="AlphaFoldDB" id="A0AAJ8JWA5"/>
<dbReference type="GeneID" id="91089030"/>
<proteinExistence type="predicted"/>
<reference evidence="1" key="3">
    <citation type="submission" date="2024-01" db="EMBL/GenBank/DDBJ databases">
        <authorList>
            <person name="Coelho M.A."/>
            <person name="David-Palma M."/>
            <person name="Shea T."/>
            <person name="Sun S."/>
            <person name="Cuomo C.A."/>
            <person name="Heitman J."/>
        </authorList>
    </citation>
    <scope>NUCLEOTIDE SEQUENCE</scope>
    <source>
        <strain evidence="1">CBS 7841</strain>
    </source>
</reference>
<evidence type="ECO:0000313" key="1">
    <source>
        <dbReference type="EMBL" id="WVN89594.1"/>
    </source>
</evidence>
<dbReference type="Proteomes" id="UP000094043">
    <property type="component" value="Chromosome 6"/>
</dbReference>
<gene>
    <name evidence="1" type="ORF">L203_104821</name>
</gene>
<keyword evidence="2" id="KW-1185">Reference proteome</keyword>
<sequence length="129" mass="14489">MPGFSSTSSIRLCSSWPGLFGVTTTYDDDREEYGEAAVGIGQRRYEWLSWSIDTGVDSMDALNVCSREAVAKAFLSPGKRKRSIVICPAERPSMAMRFRSFWTWMASWDIEKVRSTKDMLTGAAEGKRT</sequence>
<name>A0AAJ8JWA5_9TREE</name>
<evidence type="ECO:0000313" key="2">
    <source>
        <dbReference type="Proteomes" id="UP000094043"/>
    </source>
</evidence>
<protein>
    <submittedName>
        <fullName evidence="1">Uncharacterized protein</fullName>
    </submittedName>
</protein>
<accession>A0AAJ8JWA5</accession>
<dbReference type="EMBL" id="CP143789">
    <property type="protein sequence ID" value="WVN89594.1"/>
    <property type="molecule type" value="Genomic_DNA"/>
</dbReference>
<reference evidence="1" key="1">
    <citation type="submission" date="2016-06" db="EMBL/GenBank/DDBJ databases">
        <authorList>
            <person name="Cuomo C."/>
            <person name="Litvintseva A."/>
            <person name="Heitman J."/>
            <person name="Chen Y."/>
            <person name="Sun S."/>
            <person name="Springer D."/>
            <person name="Dromer F."/>
            <person name="Young S."/>
            <person name="Zeng Q."/>
            <person name="Chapman S."/>
            <person name="Gujja S."/>
            <person name="Saif S."/>
            <person name="Birren B."/>
        </authorList>
    </citation>
    <scope>NUCLEOTIDE SEQUENCE</scope>
    <source>
        <strain evidence="1">CBS 7841</strain>
    </source>
</reference>
<organism evidence="1 2">
    <name type="scientific">Cryptococcus depauperatus CBS 7841</name>
    <dbReference type="NCBI Taxonomy" id="1295531"/>
    <lineage>
        <taxon>Eukaryota</taxon>
        <taxon>Fungi</taxon>
        <taxon>Dikarya</taxon>
        <taxon>Basidiomycota</taxon>
        <taxon>Agaricomycotina</taxon>
        <taxon>Tremellomycetes</taxon>
        <taxon>Tremellales</taxon>
        <taxon>Cryptococcaceae</taxon>
        <taxon>Cryptococcus</taxon>
    </lineage>
</organism>
<reference evidence="1" key="2">
    <citation type="journal article" date="2022" name="Elife">
        <title>Obligate sexual reproduction of a homothallic fungus closely related to the Cryptococcus pathogenic species complex.</title>
        <authorList>
            <person name="Passer A.R."/>
            <person name="Clancey S.A."/>
            <person name="Shea T."/>
            <person name="David-Palma M."/>
            <person name="Averette A.F."/>
            <person name="Boekhout T."/>
            <person name="Porcel B.M."/>
            <person name="Nowrousian M."/>
            <person name="Cuomo C.A."/>
            <person name="Sun S."/>
            <person name="Heitman J."/>
            <person name="Coelho M.A."/>
        </authorList>
    </citation>
    <scope>NUCLEOTIDE SEQUENCE</scope>
    <source>
        <strain evidence="1">CBS 7841</strain>
    </source>
</reference>